<evidence type="ECO:0000313" key="1">
    <source>
        <dbReference type="EMBL" id="WTY94069.1"/>
    </source>
</evidence>
<organism evidence="1">
    <name type="scientific">Streptomyces sp. NBC_01401</name>
    <dbReference type="NCBI Taxonomy" id="2903854"/>
    <lineage>
        <taxon>Bacteria</taxon>
        <taxon>Bacillati</taxon>
        <taxon>Actinomycetota</taxon>
        <taxon>Actinomycetes</taxon>
        <taxon>Kitasatosporales</taxon>
        <taxon>Streptomycetaceae</taxon>
        <taxon>Streptomyces</taxon>
    </lineage>
</organism>
<dbReference type="EMBL" id="CP109535">
    <property type="protein sequence ID" value="WTY94069.1"/>
    <property type="molecule type" value="Genomic_DNA"/>
</dbReference>
<accession>A0AAU3GQU9</accession>
<dbReference type="SUPFAM" id="SSF53474">
    <property type="entry name" value="alpha/beta-Hydrolases"/>
    <property type="match status" value="1"/>
</dbReference>
<protein>
    <recommendedName>
        <fullName evidence="2">AB hydrolase-1 domain-containing protein</fullName>
    </recommendedName>
</protein>
<gene>
    <name evidence="1" type="ORF">OG626_03755</name>
</gene>
<reference evidence="1" key="1">
    <citation type="submission" date="2022-10" db="EMBL/GenBank/DDBJ databases">
        <title>The complete genomes of actinobacterial strains from the NBC collection.</title>
        <authorList>
            <person name="Joergensen T.S."/>
            <person name="Alvarez Arevalo M."/>
            <person name="Sterndorff E.B."/>
            <person name="Faurdal D."/>
            <person name="Vuksanovic O."/>
            <person name="Mourched A.-S."/>
            <person name="Charusanti P."/>
            <person name="Shaw S."/>
            <person name="Blin K."/>
            <person name="Weber T."/>
        </authorList>
    </citation>
    <scope>NUCLEOTIDE SEQUENCE</scope>
    <source>
        <strain evidence="1">NBC_01401</strain>
    </source>
</reference>
<sequence length="389" mass="40321">MTTVVFTHGTGVREPHLTTLLTLVTSGLAAVDPRAQLVAYRWGERHGATLAADGASIPGAPGAGTGRDAGGLDDQMDEVAEWARLYDDPAAELVTAAAGAAGRETPPGAAFPDERPRALLREIAAQGEPGAGPLSAGLDEAAVELARSPLLGHAAACLDQETLAWVLARSLAATVIASGLAADSPVQSVGDVRDAAVAALAERLGAPPAGTGRGPLLRTAGRPLVRLGSRYAVRRRRALTDAAHPAAGDILKYLARGEAMRQGLRDLVAALEPPVVLLGHSLGGIVSLDTLISGPLPGVELLITAGSQGPFLYETGALPSLEHPDPLPAHVPPWLNLYDRRDLLGYAAEPLFPGRAQDIATDSRQPFPVAHSAYWTDPAVYRAIGERLP</sequence>
<dbReference type="InterPro" id="IPR029058">
    <property type="entry name" value="AB_hydrolase_fold"/>
</dbReference>
<evidence type="ECO:0008006" key="2">
    <source>
        <dbReference type="Google" id="ProtNLM"/>
    </source>
</evidence>
<name>A0AAU3GQU9_9ACTN</name>
<proteinExistence type="predicted"/>
<dbReference type="AlphaFoldDB" id="A0AAU3GQU9"/>
<dbReference type="Gene3D" id="3.40.50.1820">
    <property type="entry name" value="alpha/beta hydrolase"/>
    <property type="match status" value="1"/>
</dbReference>